<gene>
    <name evidence="2" type="ORF">JL107_12115</name>
</gene>
<evidence type="ECO:0000259" key="1">
    <source>
        <dbReference type="Pfam" id="PF02955"/>
    </source>
</evidence>
<reference evidence="2" key="1">
    <citation type="submission" date="2021-01" db="EMBL/GenBank/DDBJ databases">
        <title>KCTC 19127 draft genome.</title>
        <authorList>
            <person name="An D."/>
        </authorList>
    </citation>
    <scope>NUCLEOTIDE SEQUENCE</scope>
    <source>
        <strain evidence="2">KCTC 19127</strain>
    </source>
</reference>
<dbReference type="InterPro" id="IPR053191">
    <property type="entry name" value="DcsG_Biosynth_Enzyme"/>
</dbReference>
<dbReference type="Pfam" id="PF02955">
    <property type="entry name" value="GSH-S_ATP"/>
    <property type="match status" value="1"/>
</dbReference>
<dbReference type="Proteomes" id="UP000663801">
    <property type="component" value="Unassembled WGS sequence"/>
</dbReference>
<accession>A0A939C5R8</accession>
<protein>
    <recommendedName>
        <fullName evidence="1">Prokaryotic glutathione synthetase ATP-binding domain-containing protein</fullName>
    </recommendedName>
</protein>
<dbReference type="RefSeq" id="WP_205257277.1">
    <property type="nucleotide sequence ID" value="NZ_BAAAPV010000001.1"/>
</dbReference>
<dbReference type="GO" id="GO:0004363">
    <property type="term" value="F:glutathione synthase activity"/>
    <property type="evidence" value="ECO:0007669"/>
    <property type="project" value="InterPro"/>
</dbReference>
<dbReference type="InterPro" id="IPR004218">
    <property type="entry name" value="GSHS_ATP-bd"/>
</dbReference>
<sequence length="282" mass="29547">MRDVLLLTAPTLPRDDVDMPLIVDALAARGVRGLVRGWTETGPVPAGVELAVIRSTWDYAARRTEFLDAMGALAEDIPLHNPVPVLAWNSHKGYLVELAAAGVPVVPSVLVVRGGRTLPDLGAERIVVKPAVSAGAVGVGLFPAGSAEAATHLAALTATGDALVQPFQESVREGERSLLFFDGELSHAVRKIPAPTDFRVQEQHGGRNEAVQASPADLDVARRALAVAPADLLYARVDLVGPTDAPLVMELELIEPGLFLPEGPGSAERFADAIVGRLPAAG</sequence>
<dbReference type="SUPFAM" id="SSF56059">
    <property type="entry name" value="Glutathione synthetase ATP-binding domain-like"/>
    <property type="match status" value="1"/>
</dbReference>
<comment type="caution">
    <text evidence="2">The sequence shown here is derived from an EMBL/GenBank/DDBJ whole genome shotgun (WGS) entry which is preliminary data.</text>
</comment>
<evidence type="ECO:0000313" key="3">
    <source>
        <dbReference type="Proteomes" id="UP000663801"/>
    </source>
</evidence>
<dbReference type="EMBL" id="JAERWL010000009">
    <property type="protein sequence ID" value="MBM9477194.1"/>
    <property type="molecule type" value="Genomic_DNA"/>
</dbReference>
<dbReference type="PANTHER" id="PTHR39217:SF1">
    <property type="entry name" value="GLUTATHIONE SYNTHETASE"/>
    <property type="match status" value="1"/>
</dbReference>
<proteinExistence type="predicted"/>
<organism evidence="2 3">
    <name type="scientific">Nakamurella flavida</name>
    <dbReference type="NCBI Taxonomy" id="363630"/>
    <lineage>
        <taxon>Bacteria</taxon>
        <taxon>Bacillati</taxon>
        <taxon>Actinomycetota</taxon>
        <taxon>Actinomycetes</taxon>
        <taxon>Nakamurellales</taxon>
        <taxon>Nakamurellaceae</taxon>
        <taxon>Nakamurella</taxon>
    </lineage>
</organism>
<dbReference type="PANTHER" id="PTHR39217">
    <property type="match status" value="1"/>
</dbReference>
<dbReference type="AlphaFoldDB" id="A0A939C5R8"/>
<keyword evidence="3" id="KW-1185">Reference proteome</keyword>
<name>A0A939C5R8_9ACTN</name>
<feature type="domain" description="Prokaryotic glutathione synthetase ATP-binding" evidence="1">
    <location>
        <begin position="124"/>
        <end position="240"/>
    </location>
</feature>
<dbReference type="GO" id="GO:0005524">
    <property type="term" value="F:ATP binding"/>
    <property type="evidence" value="ECO:0007669"/>
    <property type="project" value="InterPro"/>
</dbReference>
<evidence type="ECO:0000313" key="2">
    <source>
        <dbReference type="EMBL" id="MBM9477194.1"/>
    </source>
</evidence>
<dbReference type="Gene3D" id="3.30.470.20">
    <property type="entry name" value="ATP-grasp fold, B domain"/>
    <property type="match status" value="1"/>
</dbReference>